<keyword evidence="1" id="KW-0862">Zinc</keyword>
<dbReference type="STRING" id="452589.G9P3A3"/>
<comment type="caution">
    <text evidence="4">The sequence shown here is derived from an EMBL/GenBank/DDBJ whole genome shotgun (WGS) entry which is preliminary data.</text>
</comment>
<feature type="region of interest" description="Disordered" evidence="2">
    <location>
        <begin position="54"/>
        <end position="86"/>
    </location>
</feature>
<keyword evidence="1" id="KW-0479">Metal-binding</keyword>
<proteinExistence type="predicted"/>
<dbReference type="EMBL" id="ABDG02000026">
    <property type="protein sequence ID" value="EHK42864.1"/>
    <property type="molecule type" value="Genomic_DNA"/>
</dbReference>
<feature type="region of interest" description="Disordered" evidence="2">
    <location>
        <begin position="1"/>
        <end position="27"/>
    </location>
</feature>
<keyword evidence="1" id="KW-0863">Zinc-finger</keyword>
<evidence type="ECO:0000256" key="2">
    <source>
        <dbReference type="SAM" id="MobiDB-lite"/>
    </source>
</evidence>
<evidence type="ECO:0000313" key="4">
    <source>
        <dbReference type="EMBL" id="EHK42864.1"/>
    </source>
</evidence>
<evidence type="ECO:0000313" key="5">
    <source>
        <dbReference type="Proteomes" id="UP000005426"/>
    </source>
</evidence>
<gene>
    <name evidence="4" type="ORF">TRIATDRAFT_294038</name>
</gene>
<dbReference type="Proteomes" id="UP000005426">
    <property type="component" value="Unassembled WGS sequence"/>
</dbReference>
<organism evidence="4 5">
    <name type="scientific">Hypocrea atroviridis (strain ATCC 20476 / IMI 206040)</name>
    <name type="common">Trichoderma atroviride</name>
    <dbReference type="NCBI Taxonomy" id="452589"/>
    <lineage>
        <taxon>Eukaryota</taxon>
        <taxon>Fungi</taxon>
        <taxon>Dikarya</taxon>
        <taxon>Ascomycota</taxon>
        <taxon>Pezizomycotina</taxon>
        <taxon>Sordariomycetes</taxon>
        <taxon>Hypocreomycetidae</taxon>
        <taxon>Hypocreales</taxon>
        <taxon>Hypocreaceae</taxon>
        <taxon>Trichoderma</taxon>
    </lineage>
</organism>
<sequence>MTTPRYQTTELRRQVGSPRPRPRENVPRDTLCRNILIYGHCRYEDQGCIFMHDQTRGNSSQAGSSQAGSSQAGSSQASSSQQDNGR</sequence>
<evidence type="ECO:0000259" key="3">
    <source>
        <dbReference type="PROSITE" id="PS50103"/>
    </source>
</evidence>
<dbReference type="PROSITE" id="PS50103">
    <property type="entry name" value="ZF_C3H1"/>
    <property type="match status" value="1"/>
</dbReference>
<dbReference type="AlphaFoldDB" id="G9P3A3"/>
<accession>G9P3A3</accession>
<dbReference type="InterPro" id="IPR000571">
    <property type="entry name" value="Znf_CCCH"/>
</dbReference>
<dbReference type="OrthoDB" id="204958at2759"/>
<feature type="zinc finger region" description="C3H1-type" evidence="1">
    <location>
        <begin position="27"/>
        <end position="55"/>
    </location>
</feature>
<dbReference type="HOGENOM" id="CLU_2498160_0_0_1"/>
<dbReference type="Pfam" id="PF25586">
    <property type="entry name" value="zf-CCCH_PAN3"/>
    <property type="match status" value="1"/>
</dbReference>
<name>G9P3A3_HYPAI</name>
<dbReference type="GO" id="GO:0008270">
    <property type="term" value="F:zinc ion binding"/>
    <property type="evidence" value="ECO:0007669"/>
    <property type="project" value="UniProtKB-KW"/>
</dbReference>
<feature type="compositionally biased region" description="Low complexity" evidence="2">
    <location>
        <begin position="59"/>
        <end position="86"/>
    </location>
</feature>
<dbReference type="Gene3D" id="6.10.250.3160">
    <property type="match status" value="1"/>
</dbReference>
<keyword evidence="5" id="KW-1185">Reference proteome</keyword>
<evidence type="ECO:0000256" key="1">
    <source>
        <dbReference type="PROSITE-ProRule" id="PRU00723"/>
    </source>
</evidence>
<reference evidence="4 5" key="1">
    <citation type="journal article" date="2011" name="Genome Biol.">
        <title>Comparative genome sequence analysis underscores mycoparasitism as the ancestral life style of Trichoderma.</title>
        <authorList>
            <person name="Kubicek C.P."/>
            <person name="Herrera-Estrella A."/>
            <person name="Seidl-Seiboth V."/>
            <person name="Martinez D.A."/>
            <person name="Druzhinina I.S."/>
            <person name="Thon M."/>
            <person name="Zeilinger S."/>
            <person name="Casas-Flores S."/>
            <person name="Horwitz B.A."/>
            <person name="Mukherjee P.K."/>
            <person name="Mukherjee M."/>
            <person name="Kredics L."/>
            <person name="Alcaraz L.D."/>
            <person name="Aerts A."/>
            <person name="Antal Z."/>
            <person name="Atanasova L."/>
            <person name="Cervantes-Badillo M.G."/>
            <person name="Challacombe J."/>
            <person name="Chertkov O."/>
            <person name="McCluskey K."/>
            <person name="Coulpier F."/>
            <person name="Deshpande N."/>
            <person name="von Doehren H."/>
            <person name="Ebbole D.J."/>
            <person name="Esquivel-Naranjo E.U."/>
            <person name="Fekete E."/>
            <person name="Flipphi M."/>
            <person name="Glaser F."/>
            <person name="Gomez-Rodriguez E.Y."/>
            <person name="Gruber S."/>
            <person name="Han C."/>
            <person name="Henrissat B."/>
            <person name="Hermosa R."/>
            <person name="Hernandez-Onate M."/>
            <person name="Karaffa L."/>
            <person name="Kosti I."/>
            <person name="Le Crom S."/>
            <person name="Lindquist E."/>
            <person name="Lucas S."/>
            <person name="Luebeck M."/>
            <person name="Luebeck P.S."/>
            <person name="Margeot A."/>
            <person name="Metz B."/>
            <person name="Misra M."/>
            <person name="Nevalainen H."/>
            <person name="Omann M."/>
            <person name="Packer N."/>
            <person name="Perrone G."/>
            <person name="Uresti-Rivera E.E."/>
            <person name="Salamov A."/>
            <person name="Schmoll M."/>
            <person name="Seiboth B."/>
            <person name="Shapiro H."/>
            <person name="Sukno S."/>
            <person name="Tamayo-Ramos J.A."/>
            <person name="Tisch D."/>
            <person name="Wiest A."/>
            <person name="Wilkinson H.H."/>
            <person name="Zhang M."/>
            <person name="Coutinho P.M."/>
            <person name="Kenerley C.M."/>
            <person name="Monte E."/>
            <person name="Baker S.E."/>
            <person name="Grigoriev I.V."/>
        </authorList>
    </citation>
    <scope>NUCLEOTIDE SEQUENCE [LARGE SCALE GENOMIC DNA]</scope>
    <source>
        <strain evidence="5">ATCC 20476 / IMI 206040</strain>
    </source>
</reference>
<feature type="domain" description="C3H1-type" evidence="3">
    <location>
        <begin position="27"/>
        <end position="55"/>
    </location>
</feature>
<protein>
    <recommendedName>
        <fullName evidence="3">C3H1-type domain-containing protein</fullName>
    </recommendedName>
</protein>